<name>A0A1A9WZX4_9MUSC</name>
<sequence>MQKETVVAVTHIINPHLFWYHNVYDFDELNHVEQQLQAISKSRDCYYHPKLAETVAVNFVAWNKIIRAEVLCEAKWRNEFIVWALDYGFPFRIRKEYIHRLPTEMMGHIDHIRCGGLANILPGESEFDYMEGKLILIRKDNWMQAACDILEKLLMGAESVTFVEEFQSEDNRHWGNLIVVNHKGQVFSVREHLLSAKCALEAAKFQDIALELKTIQIRPHLSNCGKLTMRTNTVKSNRSDLCTLQNSGHAIDAFAKSKVEDWCVCNNHETKLMDNMSTRSVRMAEQADCNSSESVQSTPQQKPTSMPCVESVMNKQDICSYRTPTSFHSSMHRDKQKSIDIENADIEEAPIVSWPTVMDEKDRKKKLPSPYDNFTMVPGGFDITRLSTYRNEETHWHRKNTTLKNNH</sequence>
<reference evidence="2" key="2">
    <citation type="submission" date="2020-05" db="UniProtKB">
        <authorList>
            <consortium name="EnsemblMetazoa"/>
        </authorList>
    </citation>
    <scope>IDENTIFICATION</scope>
    <source>
        <strain evidence="2">IAEA</strain>
    </source>
</reference>
<evidence type="ECO:0000313" key="2">
    <source>
        <dbReference type="EnsemblMetazoa" id="GBRI039103-PA"/>
    </source>
</evidence>
<dbReference type="EnsemblMetazoa" id="GBRI039103-RA">
    <property type="protein sequence ID" value="GBRI039103-PA"/>
    <property type="gene ID" value="GBRI039103"/>
</dbReference>
<dbReference type="VEuPathDB" id="VectorBase:GBRI039103"/>
<evidence type="ECO:0000313" key="3">
    <source>
        <dbReference type="Proteomes" id="UP000091820"/>
    </source>
</evidence>
<proteinExistence type="predicted"/>
<dbReference type="Proteomes" id="UP000091820">
    <property type="component" value="Unassembled WGS sequence"/>
</dbReference>
<keyword evidence="3" id="KW-1185">Reference proteome</keyword>
<evidence type="ECO:0000259" key="1">
    <source>
        <dbReference type="Pfam" id="PF00567"/>
    </source>
</evidence>
<reference evidence="3" key="1">
    <citation type="submission" date="2014-03" db="EMBL/GenBank/DDBJ databases">
        <authorList>
            <person name="Aksoy S."/>
            <person name="Warren W."/>
            <person name="Wilson R.K."/>
        </authorList>
    </citation>
    <scope>NUCLEOTIDE SEQUENCE [LARGE SCALE GENOMIC DNA]</scope>
    <source>
        <strain evidence="3">IAEA</strain>
    </source>
</reference>
<protein>
    <submittedName>
        <fullName evidence="2">Tudor domain-containing protein</fullName>
    </submittedName>
</protein>
<feature type="domain" description="Tudor" evidence="1">
    <location>
        <begin position="3"/>
        <end position="106"/>
    </location>
</feature>
<dbReference type="Gene3D" id="2.30.30.140">
    <property type="match status" value="1"/>
</dbReference>
<dbReference type="InterPro" id="IPR035437">
    <property type="entry name" value="SNase_OB-fold_sf"/>
</dbReference>
<dbReference type="STRING" id="37001.A0A1A9WZX4"/>
<accession>A0A1A9WZX4</accession>
<dbReference type="Gene3D" id="2.40.50.90">
    <property type="match status" value="1"/>
</dbReference>
<dbReference type="InterPro" id="IPR002999">
    <property type="entry name" value="Tudor"/>
</dbReference>
<dbReference type="Pfam" id="PF00567">
    <property type="entry name" value="TUDOR"/>
    <property type="match status" value="1"/>
</dbReference>
<dbReference type="AlphaFoldDB" id="A0A1A9WZX4"/>
<organism evidence="2 3">
    <name type="scientific">Glossina brevipalpis</name>
    <dbReference type="NCBI Taxonomy" id="37001"/>
    <lineage>
        <taxon>Eukaryota</taxon>
        <taxon>Metazoa</taxon>
        <taxon>Ecdysozoa</taxon>
        <taxon>Arthropoda</taxon>
        <taxon>Hexapoda</taxon>
        <taxon>Insecta</taxon>
        <taxon>Pterygota</taxon>
        <taxon>Neoptera</taxon>
        <taxon>Endopterygota</taxon>
        <taxon>Diptera</taxon>
        <taxon>Brachycera</taxon>
        <taxon>Muscomorpha</taxon>
        <taxon>Hippoboscoidea</taxon>
        <taxon>Glossinidae</taxon>
        <taxon>Glossina</taxon>
    </lineage>
</organism>
<dbReference type="GO" id="GO:0005737">
    <property type="term" value="C:cytoplasm"/>
    <property type="evidence" value="ECO:0007669"/>
    <property type="project" value="UniProtKB-ARBA"/>
</dbReference>